<evidence type="ECO:0000313" key="7">
    <source>
        <dbReference type="Proteomes" id="UP000680206"/>
    </source>
</evidence>
<dbReference type="Proteomes" id="UP000680206">
    <property type="component" value="Unassembled WGS sequence"/>
</dbReference>
<dbReference type="Pfam" id="PF16925">
    <property type="entry name" value="TetR_C_13"/>
    <property type="match status" value="1"/>
</dbReference>
<reference evidence="6 7" key="1">
    <citation type="submission" date="2021-03" db="EMBL/GenBank/DDBJ databases">
        <title>Actinomadura violae sp. nov., isolated from lichen in Thailand.</title>
        <authorList>
            <person name="Kanchanasin P."/>
            <person name="Saeng-In P."/>
            <person name="Phongsopitanun W."/>
            <person name="Yuki M."/>
            <person name="Kudo T."/>
            <person name="Ohkuma M."/>
            <person name="Tanasupawat S."/>
        </authorList>
    </citation>
    <scope>NUCLEOTIDE SEQUENCE [LARGE SCALE GENOMIC DNA]</scope>
    <source>
        <strain evidence="6 7">LCR2-06</strain>
    </source>
</reference>
<dbReference type="Gene3D" id="1.10.357.10">
    <property type="entry name" value="Tetracycline Repressor, domain 2"/>
    <property type="match status" value="1"/>
</dbReference>
<feature type="domain" description="HTH tetR-type" evidence="5">
    <location>
        <begin position="6"/>
        <end position="66"/>
    </location>
</feature>
<keyword evidence="7" id="KW-1185">Reference proteome</keyword>
<keyword evidence="3" id="KW-0804">Transcription</keyword>
<dbReference type="EMBL" id="JAGEPF010000006">
    <property type="protein sequence ID" value="MBO2458169.1"/>
    <property type="molecule type" value="Genomic_DNA"/>
</dbReference>
<evidence type="ECO:0000256" key="1">
    <source>
        <dbReference type="ARBA" id="ARBA00023015"/>
    </source>
</evidence>
<dbReference type="PROSITE" id="PS50977">
    <property type="entry name" value="HTH_TETR_2"/>
    <property type="match status" value="1"/>
</dbReference>
<evidence type="ECO:0000256" key="3">
    <source>
        <dbReference type="ARBA" id="ARBA00023163"/>
    </source>
</evidence>
<dbReference type="SUPFAM" id="SSF48498">
    <property type="entry name" value="Tetracyclin repressor-like, C-terminal domain"/>
    <property type="match status" value="1"/>
</dbReference>
<accession>A0ABS3RQ27</accession>
<evidence type="ECO:0000256" key="4">
    <source>
        <dbReference type="PROSITE-ProRule" id="PRU00335"/>
    </source>
</evidence>
<name>A0ABS3RQ27_9ACTN</name>
<dbReference type="InterPro" id="IPR036271">
    <property type="entry name" value="Tet_transcr_reg_TetR-rel_C_sf"/>
</dbReference>
<proteinExistence type="predicted"/>
<keyword evidence="2 4" id="KW-0238">DNA-binding</keyword>
<evidence type="ECO:0000256" key="2">
    <source>
        <dbReference type="ARBA" id="ARBA00023125"/>
    </source>
</evidence>
<feature type="DNA-binding region" description="H-T-H motif" evidence="4">
    <location>
        <begin position="29"/>
        <end position="48"/>
    </location>
</feature>
<dbReference type="Pfam" id="PF00440">
    <property type="entry name" value="TetR_N"/>
    <property type="match status" value="1"/>
</dbReference>
<gene>
    <name evidence="6" type="ORF">J4709_11365</name>
</gene>
<dbReference type="InterPro" id="IPR001647">
    <property type="entry name" value="HTH_TetR"/>
</dbReference>
<dbReference type="InterPro" id="IPR009057">
    <property type="entry name" value="Homeodomain-like_sf"/>
</dbReference>
<dbReference type="PANTHER" id="PTHR47506">
    <property type="entry name" value="TRANSCRIPTIONAL REGULATORY PROTEIN"/>
    <property type="match status" value="1"/>
</dbReference>
<organism evidence="6 7">
    <name type="scientific">Actinomadura violacea</name>
    <dbReference type="NCBI Taxonomy" id="2819934"/>
    <lineage>
        <taxon>Bacteria</taxon>
        <taxon>Bacillati</taxon>
        <taxon>Actinomycetota</taxon>
        <taxon>Actinomycetes</taxon>
        <taxon>Streptosporangiales</taxon>
        <taxon>Thermomonosporaceae</taxon>
        <taxon>Actinomadura</taxon>
    </lineage>
</organism>
<keyword evidence="1" id="KW-0805">Transcription regulation</keyword>
<sequence>MGRPKQFEPDVAVDQAMRVFWRQGYAATTPQELAQELGIGKGSLYNAFTSKHRLFEMALRRYGEMRVAALEEILERPGPVKPLLRAALERVAAVPDDVLRHGCLAVNTAAELAGKDEIATEVVSAVFSRMERALRSAVERARGKGEIDASCDPGGVAGMLLSVVVGMNVLAKTGGDPRQRLRTVDAVLAAL</sequence>
<dbReference type="RefSeq" id="WP_208239912.1">
    <property type="nucleotide sequence ID" value="NZ_JAGEPF010000006.1"/>
</dbReference>
<evidence type="ECO:0000313" key="6">
    <source>
        <dbReference type="EMBL" id="MBO2458169.1"/>
    </source>
</evidence>
<dbReference type="Gene3D" id="1.10.10.60">
    <property type="entry name" value="Homeodomain-like"/>
    <property type="match status" value="1"/>
</dbReference>
<comment type="caution">
    <text evidence="6">The sequence shown here is derived from an EMBL/GenBank/DDBJ whole genome shotgun (WGS) entry which is preliminary data.</text>
</comment>
<evidence type="ECO:0000259" key="5">
    <source>
        <dbReference type="PROSITE" id="PS50977"/>
    </source>
</evidence>
<dbReference type="SUPFAM" id="SSF46689">
    <property type="entry name" value="Homeodomain-like"/>
    <property type="match status" value="1"/>
</dbReference>
<dbReference type="PRINTS" id="PR00455">
    <property type="entry name" value="HTHTETR"/>
</dbReference>
<protein>
    <submittedName>
        <fullName evidence="6">TetR/AcrR family transcriptional regulator</fullName>
    </submittedName>
</protein>
<dbReference type="PANTHER" id="PTHR47506:SF1">
    <property type="entry name" value="HTH-TYPE TRANSCRIPTIONAL REGULATOR YJDC"/>
    <property type="match status" value="1"/>
</dbReference>
<dbReference type="InterPro" id="IPR011075">
    <property type="entry name" value="TetR_C"/>
</dbReference>